<comment type="caution">
    <text evidence="1">The sequence shown here is derived from an EMBL/GenBank/DDBJ whole genome shotgun (WGS) entry which is preliminary data.</text>
</comment>
<protein>
    <submittedName>
        <fullName evidence="1">DUF1848 domain-containing protein</fullName>
    </submittedName>
</protein>
<name>A0ABT2N141_9CYAN</name>
<reference evidence="1 2" key="1">
    <citation type="journal article" date="2022" name="Front. Microbiol.">
        <title>High genomic differentiation and limited gene flow indicate recent cryptic speciation within the genus Laspinema (cyanobacteria).</title>
        <authorList>
            <person name="Stanojkovic A."/>
            <person name="Skoupy S."/>
            <person name="Skaloud P."/>
            <person name="Dvorak P."/>
        </authorList>
    </citation>
    <scope>NUCLEOTIDE SEQUENCE [LARGE SCALE GENOMIC DNA]</scope>
    <source>
        <strain evidence="1 2">D3b</strain>
    </source>
</reference>
<evidence type="ECO:0000313" key="1">
    <source>
        <dbReference type="EMBL" id="MCT7976156.1"/>
    </source>
</evidence>
<accession>A0ABT2N141</accession>
<keyword evidence="2" id="KW-1185">Reference proteome</keyword>
<dbReference type="EMBL" id="JAMXFA010000001">
    <property type="protein sequence ID" value="MCT7976156.1"/>
    <property type="molecule type" value="Genomic_DNA"/>
</dbReference>
<evidence type="ECO:0000313" key="2">
    <source>
        <dbReference type="Proteomes" id="UP001525961"/>
    </source>
</evidence>
<dbReference type="RefSeq" id="WP_261234051.1">
    <property type="nucleotide sequence ID" value="NZ_JAMXFA010000001.1"/>
</dbReference>
<proteinExistence type="predicted"/>
<dbReference type="Pfam" id="PF08902">
    <property type="entry name" value="DUF1848"/>
    <property type="match status" value="1"/>
</dbReference>
<gene>
    <name evidence="1" type="ORF">NG792_00270</name>
</gene>
<dbReference type="InterPro" id="IPR014998">
    <property type="entry name" value="DUF1848"/>
</dbReference>
<organism evidence="1 2">
    <name type="scientific">Laspinema olomoucense D3b</name>
    <dbReference type="NCBI Taxonomy" id="2953688"/>
    <lineage>
        <taxon>Bacteria</taxon>
        <taxon>Bacillati</taxon>
        <taxon>Cyanobacteriota</taxon>
        <taxon>Cyanophyceae</taxon>
        <taxon>Oscillatoriophycideae</taxon>
        <taxon>Oscillatoriales</taxon>
        <taxon>Laspinemataceae</taxon>
        <taxon>Laspinema</taxon>
        <taxon>Laspinema olomoucense</taxon>
    </lineage>
</organism>
<dbReference type="Proteomes" id="UP001525961">
    <property type="component" value="Unassembled WGS sequence"/>
</dbReference>
<sequence length="328" mass="37867">MKIISASRRTDIPGFYSKWFLNRIQAGFCHWLNPISSKVYRVSLLPEDCLAIAFWTRNPKPLLPHLDFLEQQGYYFYFHFTIIGYPKAIESHNPPIEVSIETFQKLSRRLSPDLVQWRYDPIVLSDVTPASYHLERFDLLTRQLEGYTRRCYFSFVDFYGKTERNLGKVSQTHGIKFQRPSLEEKSRLLQQLHDIAEPRGIKLYSCCEDALLGMGVEKAHCIDMDIIKMLRSDSDLGLKAAPTRQDCGCVEAVDIGAYETCMFGCTYCYATNRRDTALKRSQDHDLEDTVLWRPQTLRGVDLATKEGGKKQKKPVTPSPVFIQPTLFD</sequence>